<sequence>MNTATQLVQAACIATGAKPTLRSYIHTSKAWYGTAAMPNNKADEILIQVVKSARLIGEFTITWPSYLDGYKIEIFNDALTAMSLCSDLLSLLEQHNNNLSPRQVIELLKRAGFADATPYDHPCETGAA</sequence>
<gene>
    <name evidence="1" type="ORF">DTO96_102423</name>
</gene>
<keyword evidence="2" id="KW-1185">Reference proteome</keyword>
<dbReference type="AlphaFoldDB" id="A0A345DE80"/>
<evidence type="ECO:0000313" key="1">
    <source>
        <dbReference type="EMBL" id="AXF86668.1"/>
    </source>
</evidence>
<proteinExistence type="predicted"/>
<dbReference type="Proteomes" id="UP000252182">
    <property type="component" value="Chromosome"/>
</dbReference>
<dbReference type="EMBL" id="CP031124">
    <property type="protein sequence ID" value="AXF86668.1"/>
    <property type="molecule type" value="Genomic_DNA"/>
</dbReference>
<evidence type="ECO:0000313" key="2">
    <source>
        <dbReference type="Proteomes" id="UP000252182"/>
    </source>
</evidence>
<reference evidence="2" key="1">
    <citation type="submission" date="2018-07" db="EMBL/GenBank/DDBJ databases">
        <authorList>
            <person name="Kim H."/>
        </authorList>
    </citation>
    <scope>NUCLEOTIDE SEQUENCE [LARGE SCALE GENOMIC DNA]</scope>
    <source>
        <strain evidence="2">F02</strain>
    </source>
</reference>
<organism evidence="1 2">
    <name type="scientific">Ephemeroptericola cinctiostellae</name>
    <dbReference type="NCBI Taxonomy" id="2268024"/>
    <lineage>
        <taxon>Bacteria</taxon>
        <taxon>Pseudomonadati</taxon>
        <taxon>Pseudomonadota</taxon>
        <taxon>Betaproteobacteria</taxon>
        <taxon>Burkholderiales</taxon>
        <taxon>Burkholderiaceae</taxon>
        <taxon>Ephemeroptericola</taxon>
    </lineage>
</organism>
<protein>
    <submittedName>
        <fullName evidence="1">Uncharacterized protein</fullName>
    </submittedName>
</protein>
<dbReference type="RefSeq" id="WP_114563719.1">
    <property type="nucleotide sequence ID" value="NZ_CP031124.1"/>
</dbReference>
<accession>A0A345DE80</accession>
<dbReference type="KEGG" id="hyf:DTO96_102423"/>
<name>A0A345DE80_9BURK</name>